<evidence type="ECO:0000256" key="5">
    <source>
        <dbReference type="ARBA" id="ARBA00007902"/>
    </source>
</evidence>
<dbReference type="InterPro" id="IPR011060">
    <property type="entry name" value="RibuloseP-bd_barrel"/>
</dbReference>
<evidence type="ECO:0000313" key="20">
    <source>
        <dbReference type="Proteomes" id="UP000095697"/>
    </source>
</evidence>
<sequence>MKNTVLAKIIADKSAWINKYKQLYPLKNFYHKIFPSTRNFYHALSDINQTSFILECKKASPSKGIICLNFNPTTIASNYRYYASVISVLTEEKYFQGNFHFLQQVSNVVNQPVLCKDFIIDPWQIYLARLYQADAVLLMLSILNEDNYYQLSTIAHNLNMGILTEVINDEEYHRAILLKAKVIGVNNRNLIDLSINLNRVFILSPKLPAKVTIISESGINNYGQIRKISNNTNGFLIGSTLMAESELITAILNTLLGIKKICGITRVMDARAIIEAGAIYGGLIFIPDTPRFINEETAQNIISSAALHYVGVFRNTSIKNVITLATKLALSVLQLHGNENKNYINVLNQYLIPICYIWKAFDIYQIQFTENILDKINNYILDNGGGSGQSFNWLLLNKITLNNIILAGGLTIDNCVAAARLGCIGIDFNSKVEIELGIKDHHKITTIFNILRAS</sequence>
<dbReference type="PANTHER" id="PTHR22854:SF2">
    <property type="entry name" value="INDOLE-3-GLYCEROL-PHOSPHATE SYNTHASE"/>
    <property type="match status" value="1"/>
</dbReference>
<comment type="pathway">
    <text evidence="4 15">Amino-acid biosynthesis; L-tryptophan biosynthesis; L-tryptophan from chorismate: step 4/5.</text>
</comment>
<comment type="pathway">
    <text evidence="3 16">Amino-acid biosynthesis; L-tryptophan biosynthesis; L-tryptophan from chorismate: step 3/5.</text>
</comment>
<evidence type="ECO:0000256" key="16">
    <source>
        <dbReference type="HAMAP-Rule" id="MF_00135"/>
    </source>
</evidence>
<evidence type="ECO:0000256" key="1">
    <source>
        <dbReference type="ARBA" id="ARBA00001164"/>
    </source>
</evidence>
<evidence type="ECO:0000256" key="6">
    <source>
        <dbReference type="ARBA" id="ARBA00009847"/>
    </source>
</evidence>
<dbReference type="InterPro" id="IPR045186">
    <property type="entry name" value="Indole-3-glycerol_P_synth"/>
</dbReference>
<accession>A0A143WQ93</accession>
<evidence type="ECO:0000256" key="3">
    <source>
        <dbReference type="ARBA" id="ARBA00004664"/>
    </source>
</evidence>
<dbReference type="PROSITE" id="PS00614">
    <property type="entry name" value="IGPS"/>
    <property type="match status" value="1"/>
</dbReference>
<dbReference type="FunFam" id="3.20.20.70:FF:000024">
    <property type="entry name" value="Indole-3-glycerol phosphate synthase"/>
    <property type="match status" value="1"/>
</dbReference>
<evidence type="ECO:0000256" key="2">
    <source>
        <dbReference type="ARBA" id="ARBA00001633"/>
    </source>
</evidence>
<dbReference type="InterPro" id="IPR001468">
    <property type="entry name" value="Indole-3-GlycerolPSynthase_CS"/>
</dbReference>
<dbReference type="OrthoDB" id="9804217at2"/>
<dbReference type="NCBIfam" id="NF006945">
    <property type="entry name" value="PRK09427.1"/>
    <property type="match status" value="1"/>
</dbReference>
<dbReference type="CDD" id="cd00405">
    <property type="entry name" value="PRAI"/>
    <property type="match status" value="1"/>
</dbReference>
<dbReference type="EMBL" id="LN999831">
    <property type="protein sequence ID" value="CUX95791.1"/>
    <property type="molecule type" value="Genomic_DNA"/>
</dbReference>
<comment type="similarity">
    <text evidence="16">Belongs to the TrpF family.</text>
</comment>
<dbReference type="HAMAP" id="MF_00135">
    <property type="entry name" value="PRAI"/>
    <property type="match status" value="1"/>
</dbReference>
<comment type="catalytic activity">
    <reaction evidence="2 15">
        <text>1-(2-carboxyphenylamino)-1-deoxy-D-ribulose 5-phosphate + H(+) = (1S,2R)-1-C-(indol-3-yl)glycerol 3-phosphate + CO2 + H2O</text>
        <dbReference type="Rhea" id="RHEA:23476"/>
        <dbReference type="ChEBI" id="CHEBI:15377"/>
        <dbReference type="ChEBI" id="CHEBI:15378"/>
        <dbReference type="ChEBI" id="CHEBI:16526"/>
        <dbReference type="ChEBI" id="CHEBI:58613"/>
        <dbReference type="ChEBI" id="CHEBI:58866"/>
        <dbReference type="EC" id="4.1.1.48"/>
    </reaction>
</comment>
<dbReference type="STRING" id="1778264.PMARG_ME00138"/>
<evidence type="ECO:0000256" key="14">
    <source>
        <dbReference type="ARBA" id="ARBA00025592"/>
    </source>
</evidence>
<protein>
    <recommendedName>
        <fullName evidence="15 16">Multifunctional fusion protein</fullName>
    </recommendedName>
    <domain>
        <recommendedName>
            <fullName evidence="15">Indole-3-glycerol phosphate synthase</fullName>
            <shortName evidence="15">IGPS</shortName>
            <ecNumber evidence="15">4.1.1.48</ecNumber>
        </recommendedName>
    </domain>
    <domain>
        <recommendedName>
            <fullName evidence="16">N-(5'-phosphoribosyl)anthranilate isomerase</fullName>
            <shortName evidence="16">PRAI</shortName>
            <ecNumber evidence="16">5.3.1.24</ecNumber>
        </recommendedName>
    </domain>
</protein>
<dbReference type="Pfam" id="PF00697">
    <property type="entry name" value="PRAI"/>
    <property type="match status" value="1"/>
</dbReference>
<dbReference type="SUPFAM" id="SSF51366">
    <property type="entry name" value="Ribulose-phoshate binding barrel"/>
    <property type="match status" value="2"/>
</dbReference>
<dbReference type="InterPro" id="IPR013785">
    <property type="entry name" value="Aldolase_TIM"/>
</dbReference>
<dbReference type="EC" id="4.1.1.48" evidence="15"/>
<dbReference type="HAMAP" id="MF_00134_B">
    <property type="entry name" value="IGPS_B"/>
    <property type="match status" value="1"/>
</dbReference>
<feature type="domain" description="N-(5'phosphoribosyl) anthranilate isomerase (PRAI)" evidence="18">
    <location>
        <begin position="260"/>
        <end position="449"/>
    </location>
</feature>
<keyword evidence="9 15" id="KW-0822">Tryptophan biosynthesis</keyword>
<evidence type="ECO:0000256" key="4">
    <source>
        <dbReference type="ARBA" id="ARBA00004696"/>
    </source>
</evidence>
<dbReference type="RefSeq" id="WP_067569222.1">
    <property type="nucleotide sequence ID" value="NZ_LN999831.1"/>
</dbReference>
<comment type="similarity">
    <text evidence="6">In the C-terminal section; belongs to the TrpF family.</text>
</comment>
<evidence type="ECO:0000256" key="9">
    <source>
        <dbReference type="ARBA" id="ARBA00022822"/>
    </source>
</evidence>
<dbReference type="Proteomes" id="UP000095697">
    <property type="component" value="Chromosome I"/>
</dbReference>
<name>A0A143WQ93_9ENTR</name>
<dbReference type="EC" id="5.3.1.24" evidence="16"/>
<dbReference type="AlphaFoldDB" id="A0A143WQ93"/>
<keyword evidence="20" id="KW-1185">Reference proteome</keyword>
<proteinExistence type="inferred from homology"/>
<dbReference type="InterPro" id="IPR013798">
    <property type="entry name" value="Indole-3-glycerol_P_synth_dom"/>
</dbReference>
<dbReference type="GO" id="GO:0004640">
    <property type="term" value="F:phosphoribosylanthranilate isomerase activity"/>
    <property type="evidence" value="ECO:0007669"/>
    <property type="project" value="UniProtKB-UniRule"/>
</dbReference>
<dbReference type="Gene3D" id="3.20.20.70">
    <property type="entry name" value="Aldolase class I"/>
    <property type="match status" value="2"/>
</dbReference>
<dbReference type="Pfam" id="PF00218">
    <property type="entry name" value="IGPS"/>
    <property type="match status" value="1"/>
</dbReference>
<keyword evidence="7 15" id="KW-0028">Amino-acid biosynthesis</keyword>
<dbReference type="InterPro" id="IPR001240">
    <property type="entry name" value="PRAI_dom"/>
</dbReference>
<keyword evidence="12 15" id="KW-0456">Lyase</keyword>
<comment type="similarity">
    <text evidence="5">In the N-terminal section; belongs to the TrpC family.</text>
</comment>
<keyword evidence="13" id="KW-0511">Multifunctional enzyme</keyword>
<evidence type="ECO:0000256" key="11">
    <source>
        <dbReference type="ARBA" id="ARBA00023235"/>
    </source>
</evidence>
<evidence type="ECO:0000256" key="10">
    <source>
        <dbReference type="ARBA" id="ARBA00023141"/>
    </source>
</evidence>
<organism evidence="19 20">
    <name type="scientific">Candidatus Mikella endobia</name>
    <dbReference type="NCBI Taxonomy" id="1778264"/>
    <lineage>
        <taxon>Bacteria</taxon>
        <taxon>Pseudomonadati</taxon>
        <taxon>Pseudomonadota</taxon>
        <taxon>Gammaproteobacteria</taxon>
        <taxon>Enterobacterales</taxon>
        <taxon>Enterobacteriaceae</taxon>
        <taxon>Candidatus Mikella</taxon>
    </lineage>
</organism>
<evidence type="ECO:0000256" key="7">
    <source>
        <dbReference type="ARBA" id="ARBA00022605"/>
    </source>
</evidence>
<dbReference type="UniPathway" id="UPA00035">
    <property type="reaction ID" value="UER00042"/>
</dbReference>
<dbReference type="CDD" id="cd00331">
    <property type="entry name" value="IGPS"/>
    <property type="match status" value="1"/>
</dbReference>
<evidence type="ECO:0000259" key="17">
    <source>
        <dbReference type="Pfam" id="PF00218"/>
    </source>
</evidence>
<dbReference type="GO" id="GO:0004425">
    <property type="term" value="F:indole-3-glycerol-phosphate synthase activity"/>
    <property type="evidence" value="ECO:0007669"/>
    <property type="project" value="UniProtKB-UniRule"/>
</dbReference>
<dbReference type="KEGG" id="cmik:PMARG_ME00138"/>
<dbReference type="PANTHER" id="PTHR22854">
    <property type="entry name" value="TRYPTOPHAN BIOSYNTHESIS PROTEIN"/>
    <property type="match status" value="1"/>
</dbReference>
<evidence type="ECO:0000256" key="8">
    <source>
        <dbReference type="ARBA" id="ARBA00022793"/>
    </source>
</evidence>
<keyword evidence="10 15" id="KW-0057">Aromatic amino acid biosynthesis</keyword>
<reference evidence="20" key="1">
    <citation type="submission" date="2016-01" db="EMBL/GenBank/DDBJ databases">
        <authorList>
            <person name="Husnik F."/>
        </authorList>
    </citation>
    <scope>NUCLEOTIDE SEQUENCE [LARGE SCALE GENOMIC DNA]</scope>
</reference>
<evidence type="ECO:0000313" key="19">
    <source>
        <dbReference type="EMBL" id="CUX95791.1"/>
    </source>
</evidence>
<comment type="catalytic activity">
    <reaction evidence="1 16">
        <text>N-(5-phospho-beta-D-ribosyl)anthranilate = 1-(2-carboxyphenylamino)-1-deoxy-D-ribulose 5-phosphate</text>
        <dbReference type="Rhea" id="RHEA:21540"/>
        <dbReference type="ChEBI" id="CHEBI:18277"/>
        <dbReference type="ChEBI" id="CHEBI:58613"/>
        <dbReference type="EC" id="5.3.1.24"/>
    </reaction>
</comment>
<evidence type="ECO:0000256" key="15">
    <source>
        <dbReference type="HAMAP-Rule" id="MF_00134"/>
    </source>
</evidence>
<gene>
    <name evidence="15 19" type="primary">trpC</name>
    <name evidence="16" type="synonym">trpF</name>
    <name evidence="19" type="ORF">PMARG_ME00138</name>
</gene>
<feature type="domain" description="Indole-3-glycerol phosphate synthase" evidence="17">
    <location>
        <begin position="6"/>
        <end position="250"/>
    </location>
</feature>
<comment type="similarity">
    <text evidence="15">Belongs to the TrpC family.</text>
</comment>
<comment type="function">
    <text evidence="14">Bifunctional enzyme that catalyzes two sequential steps of tryptophan biosynthetic pathway. The first reaction is catalyzed by the isomerase, coded by the TrpF domain; the second reaction is catalyzed by the synthase, coded by the TrpC domain.</text>
</comment>
<dbReference type="GO" id="GO:0000162">
    <property type="term" value="P:L-tryptophan biosynthetic process"/>
    <property type="evidence" value="ECO:0007669"/>
    <property type="project" value="UniProtKB-UniRule"/>
</dbReference>
<keyword evidence="11 16" id="KW-0413">Isomerase</keyword>
<keyword evidence="8 15" id="KW-0210">Decarboxylase</keyword>
<evidence type="ECO:0000256" key="13">
    <source>
        <dbReference type="ARBA" id="ARBA00023268"/>
    </source>
</evidence>
<evidence type="ECO:0000256" key="12">
    <source>
        <dbReference type="ARBA" id="ARBA00023239"/>
    </source>
</evidence>
<evidence type="ECO:0000259" key="18">
    <source>
        <dbReference type="Pfam" id="PF00697"/>
    </source>
</evidence>
<dbReference type="PATRIC" id="fig|1778264.3.peg.127"/>